<evidence type="ECO:0000313" key="4">
    <source>
        <dbReference type="Proteomes" id="UP001054252"/>
    </source>
</evidence>
<dbReference type="Gene3D" id="3.30.930.10">
    <property type="entry name" value="Bira Bifunctional Protein, Domain 2"/>
    <property type="match status" value="1"/>
</dbReference>
<evidence type="ECO:0000256" key="2">
    <source>
        <dbReference type="ARBA" id="ARBA00023146"/>
    </source>
</evidence>
<dbReference type="GO" id="GO:0006421">
    <property type="term" value="P:asparaginyl-tRNA aminoacylation"/>
    <property type="evidence" value="ECO:0007669"/>
    <property type="project" value="TreeGrafter"/>
</dbReference>
<name>A0AAV5KPX6_9ROSI</name>
<gene>
    <name evidence="3" type="ORF">SLEP1_g35938</name>
</gene>
<evidence type="ECO:0000313" key="3">
    <source>
        <dbReference type="EMBL" id="GKV26680.1"/>
    </source>
</evidence>
<dbReference type="PANTHER" id="PTHR22594">
    <property type="entry name" value="ASPARTYL/LYSYL-TRNA SYNTHETASE"/>
    <property type="match status" value="1"/>
</dbReference>
<accession>A0AAV5KPX6</accession>
<dbReference type="GO" id="GO:0005524">
    <property type="term" value="F:ATP binding"/>
    <property type="evidence" value="ECO:0007669"/>
    <property type="project" value="UniProtKB-KW"/>
</dbReference>
<evidence type="ECO:0000256" key="1">
    <source>
        <dbReference type="ARBA" id="ARBA00022917"/>
    </source>
</evidence>
<keyword evidence="2" id="KW-0436">Ligase</keyword>
<keyword evidence="2" id="KW-0030">Aminoacyl-tRNA synthetase</keyword>
<dbReference type="EMBL" id="BPVZ01000073">
    <property type="protein sequence ID" value="GKV26680.1"/>
    <property type="molecule type" value="Genomic_DNA"/>
</dbReference>
<dbReference type="InterPro" id="IPR045864">
    <property type="entry name" value="aa-tRNA-synth_II/BPL/LPL"/>
</dbReference>
<keyword evidence="1" id="KW-0648">Protein biosynthesis</keyword>
<organism evidence="3 4">
    <name type="scientific">Rubroshorea leprosula</name>
    <dbReference type="NCBI Taxonomy" id="152421"/>
    <lineage>
        <taxon>Eukaryota</taxon>
        <taxon>Viridiplantae</taxon>
        <taxon>Streptophyta</taxon>
        <taxon>Embryophyta</taxon>
        <taxon>Tracheophyta</taxon>
        <taxon>Spermatophyta</taxon>
        <taxon>Magnoliopsida</taxon>
        <taxon>eudicotyledons</taxon>
        <taxon>Gunneridae</taxon>
        <taxon>Pentapetalae</taxon>
        <taxon>rosids</taxon>
        <taxon>malvids</taxon>
        <taxon>Malvales</taxon>
        <taxon>Dipterocarpaceae</taxon>
        <taxon>Rubroshorea</taxon>
    </lineage>
</organism>
<reference evidence="3 4" key="1">
    <citation type="journal article" date="2021" name="Commun. Biol.">
        <title>The genome of Shorea leprosula (Dipterocarpaceae) highlights the ecological relevance of drought in aseasonal tropical rainforests.</title>
        <authorList>
            <person name="Ng K.K.S."/>
            <person name="Kobayashi M.J."/>
            <person name="Fawcett J.A."/>
            <person name="Hatakeyama M."/>
            <person name="Paape T."/>
            <person name="Ng C.H."/>
            <person name="Ang C.C."/>
            <person name="Tnah L.H."/>
            <person name="Lee C.T."/>
            <person name="Nishiyama T."/>
            <person name="Sese J."/>
            <person name="O'Brien M.J."/>
            <person name="Copetti D."/>
            <person name="Mohd Noor M.I."/>
            <person name="Ong R.C."/>
            <person name="Putra M."/>
            <person name="Sireger I.Z."/>
            <person name="Indrioko S."/>
            <person name="Kosugi Y."/>
            <person name="Izuno A."/>
            <person name="Isagi Y."/>
            <person name="Lee S.L."/>
            <person name="Shimizu K.K."/>
        </authorList>
    </citation>
    <scope>NUCLEOTIDE SEQUENCE [LARGE SCALE GENOMIC DNA]</scope>
    <source>
        <strain evidence="3">214</strain>
    </source>
</reference>
<dbReference type="PANTHER" id="PTHR22594:SF36">
    <property type="entry name" value="ASPARAGINE--TRNA LIGASE, CYTOPLASMIC 2"/>
    <property type="match status" value="1"/>
</dbReference>
<dbReference type="GO" id="GO:0004816">
    <property type="term" value="F:asparagine-tRNA ligase activity"/>
    <property type="evidence" value="ECO:0007669"/>
    <property type="project" value="TreeGrafter"/>
</dbReference>
<dbReference type="GO" id="GO:0005739">
    <property type="term" value="C:mitochondrion"/>
    <property type="evidence" value="ECO:0007669"/>
    <property type="project" value="TreeGrafter"/>
</dbReference>
<dbReference type="Proteomes" id="UP001054252">
    <property type="component" value="Unassembled WGS sequence"/>
</dbReference>
<protein>
    <submittedName>
        <fullName evidence="3">Uncharacterized protein</fullName>
    </submittedName>
</protein>
<comment type="caution">
    <text evidence="3">The sequence shown here is derived from an EMBL/GenBank/DDBJ whole genome shotgun (WGS) entry which is preliminary data.</text>
</comment>
<keyword evidence="4" id="KW-1185">Reference proteome</keyword>
<proteinExistence type="predicted"/>
<dbReference type="SUPFAM" id="SSF55681">
    <property type="entry name" value="Class II aaRS and biotin synthetases"/>
    <property type="match status" value="1"/>
</dbReference>
<dbReference type="AlphaFoldDB" id="A0AAV5KPX6"/>
<sequence length="332" mass="37061">MQLPTRAALAGRLTHHFQPDNQALKSHLTFNLPLPFLLLQIYYRFAVGAVTDLLLELLSKLLAAACAELPLCLLPVPDPLLATCAGPSACCLCRTLCLLPVPDPLLAALCRTPSACCLCRTLCLLHCAGPLLLAACVSEDQPVLPILRPTLTIRVKPLYQRKSHNGALLNQNVFLTSCRCTLVKDAIRCADDYFRFLCKCILDKCSTTDVDFLTKRTSKTIIKRLQSLTKNSSEKITYKEVVDRLRKVTNKEFETELQWGVALTAEHLSYLADVICKKRVIIYNYPKELKSFYVRLNDDRCIVAAFEMVLPEVGTLITGSQNEECVNMLSAR</sequence>